<proteinExistence type="predicted"/>
<dbReference type="AlphaFoldDB" id="A0A1X7SI39"/>
<name>A0A1X7SI39_AMPQE</name>
<feature type="chain" id="PRO_5010887494" evidence="1">
    <location>
        <begin position="17"/>
        <end position="31"/>
    </location>
</feature>
<accession>A0A1X7SI39</accession>
<sequence length="31" mass="3617">MYKYLAVVLLLLYNFCFNNNDLSTSKSEALE</sequence>
<evidence type="ECO:0000313" key="2">
    <source>
        <dbReference type="EnsemblMetazoa" id="Aqu2.1.01715_001"/>
    </source>
</evidence>
<feature type="signal peptide" evidence="1">
    <location>
        <begin position="1"/>
        <end position="16"/>
    </location>
</feature>
<dbReference type="EnsemblMetazoa" id="Aqu2.1.01715_001">
    <property type="protein sequence ID" value="Aqu2.1.01715_001"/>
    <property type="gene ID" value="Aqu2.1.01715"/>
</dbReference>
<reference evidence="2" key="1">
    <citation type="submission" date="2017-05" db="UniProtKB">
        <authorList>
            <consortium name="EnsemblMetazoa"/>
        </authorList>
    </citation>
    <scope>IDENTIFICATION</scope>
</reference>
<keyword evidence="1" id="KW-0732">Signal</keyword>
<organism evidence="2">
    <name type="scientific">Amphimedon queenslandica</name>
    <name type="common">Sponge</name>
    <dbReference type="NCBI Taxonomy" id="400682"/>
    <lineage>
        <taxon>Eukaryota</taxon>
        <taxon>Metazoa</taxon>
        <taxon>Porifera</taxon>
        <taxon>Demospongiae</taxon>
        <taxon>Heteroscleromorpha</taxon>
        <taxon>Haplosclerida</taxon>
        <taxon>Niphatidae</taxon>
        <taxon>Amphimedon</taxon>
    </lineage>
</organism>
<dbReference type="InParanoid" id="A0A1X7SI39"/>
<protein>
    <submittedName>
        <fullName evidence="2">Uncharacterized protein</fullName>
    </submittedName>
</protein>
<evidence type="ECO:0000256" key="1">
    <source>
        <dbReference type="SAM" id="SignalP"/>
    </source>
</evidence>